<feature type="domain" description="Alpha/beta hydrolase fold-3" evidence="2">
    <location>
        <begin position="72"/>
        <end position="290"/>
    </location>
</feature>
<reference evidence="3 4" key="1">
    <citation type="journal article" date="2018" name="Mycol. Prog.">
        <title>Coniella lustricola, a new species from submerged detritus.</title>
        <authorList>
            <person name="Raudabaugh D.B."/>
            <person name="Iturriaga T."/>
            <person name="Carver A."/>
            <person name="Mondo S."/>
            <person name="Pangilinan J."/>
            <person name="Lipzen A."/>
            <person name="He G."/>
            <person name="Amirebrahimi M."/>
            <person name="Grigoriev I.V."/>
            <person name="Miller A.N."/>
        </authorList>
    </citation>
    <scope>NUCLEOTIDE SEQUENCE [LARGE SCALE GENOMIC DNA]</scope>
    <source>
        <strain evidence="3 4">B22-T-1</strain>
    </source>
</reference>
<dbReference type="SUPFAM" id="SSF53474">
    <property type="entry name" value="alpha/beta-Hydrolases"/>
    <property type="match status" value="1"/>
</dbReference>
<dbReference type="OrthoDB" id="408631at2759"/>
<dbReference type="InterPro" id="IPR029058">
    <property type="entry name" value="AB_hydrolase_fold"/>
</dbReference>
<dbReference type="STRING" id="2025994.A0A2T3A382"/>
<name>A0A2T3A382_9PEZI</name>
<protein>
    <submittedName>
        <fullName evidence="3">Alpha/Beta hydrolase protein</fullName>
    </submittedName>
</protein>
<organism evidence="3 4">
    <name type="scientific">Coniella lustricola</name>
    <dbReference type="NCBI Taxonomy" id="2025994"/>
    <lineage>
        <taxon>Eukaryota</taxon>
        <taxon>Fungi</taxon>
        <taxon>Dikarya</taxon>
        <taxon>Ascomycota</taxon>
        <taxon>Pezizomycotina</taxon>
        <taxon>Sordariomycetes</taxon>
        <taxon>Sordariomycetidae</taxon>
        <taxon>Diaporthales</taxon>
        <taxon>Schizoparmaceae</taxon>
        <taxon>Coniella</taxon>
    </lineage>
</organism>
<dbReference type="Proteomes" id="UP000241462">
    <property type="component" value="Unassembled WGS sequence"/>
</dbReference>
<evidence type="ECO:0000256" key="1">
    <source>
        <dbReference type="ARBA" id="ARBA00022801"/>
    </source>
</evidence>
<keyword evidence="1 3" id="KW-0378">Hydrolase</keyword>
<dbReference type="PANTHER" id="PTHR48081:SF8">
    <property type="entry name" value="ALPHA_BETA HYDROLASE FOLD-3 DOMAIN-CONTAINING PROTEIN-RELATED"/>
    <property type="match status" value="1"/>
</dbReference>
<evidence type="ECO:0000313" key="3">
    <source>
        <dbReference type="EMBL" id="PSR82115.1"/>
    </source>
</evidence>
<dbReference type="GO" id="GO:0016787">
    <property type="term" value="F:hydrolase activity"/>
    <property type="evidence" value="ECO:0007669"/>
    <property type="project" value="UniProtKB-KW"/>
</dbReference>
<dbReference type="EMBL" id="KZ678487">
    <property type="protein sequence ID" value="PSR82115.1"/>
    <property type="molecule type" value="Genomic_DNA"/>
</dbReference>
<dbReference type="InterPro" id="IPR013094">
    <property type="entry name" value="AB_hydrolase_3"/>
</dbReference>
<dbReference type="AlphaFoldDB" id="A0A2T3A382"/>
<dbReference type="Gene3D" id="3.40.50.1820">
    <property type="entry name" value="alpha/beta hydrolase"/>
    <property type="match status" value="1"/>
</dbReference>
<dbReference type="InterPro" id="IPR050300">
    <property type="entry name" value="GDXG_lipolytic_enzyme"/>
</dbReference>
<keyword evidence="4" id="KW-1185">Reference proteome</keyword>
<dbReference type="Pfam" id="PF07859">
    <property type="entry name" value="Abhydrolase_3"/>
    <property type="match status" value="1"/>
</dbReference>
<accession>A0A2T3A382</accession>
<proteinExistence type="predicted"/>
<sequence length="317" mass="35109">MRANPPPSRSEMTIEAVRANEKRLAPPCYLDTTGFPRTVDREVVSEDGESVPLRIYYPDAKVHGPGPYPVHLNFHGGGFVLGSLANESTLCMSMCDGAGVAVIDVNYRHCPETVYGKCFQDAYAALVWARAEAASLSLQRDSISVGGISAGGTITLVLSHLARDAHIPLKLIMPSVAGTTRLLGYAQLTESPFRSLYEFYRGPVLPWASIKWFGSLALPRDQRAAVEDMWPAWWFEPLAAPNWEGLCPAFIRTAECDPLRDEGEAYGRKLVEAGVQTTFKRYRGSVHTFMYFQGIKRKREYDADAIAALKEAHHGKR</sequence>
<dbReference type="PANTHER" id="PTHR48081">
    <property type="entry name" value="AB HYDROLASE SUPERFAMILY PROTEIN C4A8.06C"/>
    <property type="match status" value="1"/>
</dbReference>
<dbReference type="InParanoid" id="A0A2T3A382"/>
<evidence type="ECO:0000259" key="2">
    <source>
        <dbReference type="Pfam" id="PF07859"/>
    </source>
</evidence>
<evidence type="ECO:0000313" key="4">
    <source>
        <dbReference type="Proteomes" id="UP000241462"/>
    </source>
</evidence>
<gene>
    <name evidence="3" type="ORF">BD289DRAFT_438188</name>
</gene>